<evidence type="ECO:0000313" key="3">
    <source>
        <dbReference type="Proteomes" id="UP000004295"/>
    </source>
</evidence>
<dbReference type="InterPro" id="IPR016040">
    <property type="entry name" value="NAD(P)-bd_dom"/>
</dbReference>
<evidence type="ECO:0000313" key="2">
    <source>
        <dbReference type="EMBL" id="EEN83653.1"/>
    </source>
</evidence>
<dbReference type="Pfam" id="PF13460">
    <property type="entry name" value="NAD_binding_10"/>
    <property type="match status" value="1"/>
</dbReference>
<dbReference type="STRING" id="553175.POREN0001_1407"/>
<gene>
    <name evidence="2" type="ORF">POREN0001_1407</name>
</gene>
<evidence type="ECO:0000259" key="1">
    <source>
        <dbReference type="Pfam" id="PF13460"/>
    </source>
</evidence>
<dbReference type="PANTHER" id="PTHR43000">
    <property type="entry name" value="DTDP-D-GLUCOSE 4,6-DEHYDRATASE-RELATED"/>
    <property type="match status" value="1"/>
</dbReference>
<dbReference type="eggNOG" id="COG0451">
    <property type="taxonomic scope" value="Bacteria"/>
</dbReference>
<reference evidence="2 3" key="1">
    <citation type="submission" date="2009-04" db="EMBL/GenBank/DDBJ databases">
        <authorList>
            <person name="Sebastian Y."/>
            <person name="Madupu R."/>
            <person name="Durkin A.S."/>
            <person name="Torralba M."/>
            <person name="Methe B."/>
            <person name="Sutton G.G."/>
            <person name="Strausberg R.L."/>
            <person name="Nelson K.E."/>
        </authorList>
    </citation>
    <scope>NUCLEOTIDE SEQUENCE [LARGE SCALE GENOMIC DNA]</scope>
    <source>
        <strain evidence="3">ATCC 35406 / BCRC 14492 / JCM 8526 / NCTC 13058 / HG 370</strain>
    </source>
</reference>
<dbReference type="AlphaFoldDB" id="C3J8G0"/>
<dbReference type="Proteomes" id="UP000004295">
    <property type="component" value="Unassembled WGS sequence"/>
</dbReference>
<keyword evidence="3" id="KW-1185">Reference proteome</keyword>
<name>C3J8G0_POREA</name>
<dbReference type="GeneID" id="93365701"/>
<feature type="domain" description="NAD(P)-binding" evidence="1">
    <location>
        <begin position="11"/>
        <end position="180"/>
    </location>
</feature>
<accession>C3J8G0</accession>
<protein>
    <submittedName>
        <fullName evidence="2">NAD dependent epimerase/dehydratase family protein</fullName>
    </submittedName>
</protein>
<dbReference type="SUPFAM" id="SSF51735">
    <property type="entry name" value="NAD(P)-binding Rossmann-fold domains"/>
    <property type="match status" value="1"/>
</dbReference>
<proteinExistence type="predicted"/>
<dbReference type="EMBL" id="ACNN01000005">
    <property type="protein sequence ID" value="EEN83653.1"/>
    <property type="molecule type" value="Genomic_DNA"/>
</dbReference>
<organism evidence="2 3">
    <name type="scientific">Porphyromonas endodontalis (strain ATCC 35406 / DSM 24491 / JCM 8526 / CCUG 16442 / BCRC 14492 / NCTC 13058 / HG 370)</name>
    <name type="common">Bacteroides endodontalis</name>
    <dbReference type="NCBI Taxonomy" id="553175"/>
    <lineage>
        <taxon>Bacteria</taxon>
        <taxon>Pseudomonadati</taxon>
        <taxon>Bacteroidota</taxon>
        <taxon>Bacteroidia</taxon>
        <taxon>Bacteroidales</taxon>
        <taxon>Porphyromonadaceae</taxon>
        <taxon>Porphyromonas</taxon>
    </lineage>
</organism>
<dbReference type="RefSeq" id="WP_004332120.1">
    <property type="nucleotide sequence ID" value="NZ_ACNN01000005.1"/>
</dbReference>
<sequence>MNDKTNVLLVGASTEIGRYVLKQLLARKDKFNITVFDVKKSRSQTLLEPLRDEITVVYGNIALPADTVEVVKGQDFVIHCGFLSPRTACKKYPLAEEVNALGTRFLIENLEHYSPQAYLVMLSSIEVYGDRLTAPMLRTSDFLAPSIGNFSALTRIQAEKFVQDSSLEWTIFRPGIVMGTEMEEMDGEIFLMPLESHLEFVHAEDLAFALVESYQHRPSLWNKIFNVGGGTTCRAVYSEFLSRLFSTIGWGEMDFPERTFATYNRYGGYFSDGDALEEILHFRKYSIDDYFSELANAKTLAGKLATKLFGGLQKKNLLAKSEPYKAFRQNDSTKMKYYF</sequence>
<dbReference type="InterPro" id="IPR036291">
    <property type="entry name" value="NAD(P)-bd_dom_sf"/>
</dbReference>
<dbReference type="Gene3D" id="3.40.50.720">
    <property type="entry name" value="NAD(P)-binding Rossmann-like Domain"/>
    <property type="match status" value="1"/>
</dbReference>
<comment type="caution">
    <text evidence="2">The sequence shown here is derived from an EMBL/GenBank/DDBJ whole genome shotgun (WGS) entry which is preliminary data.</text>
</comment>